<dbReference type="Proteomes" id="UP000660554">
    <property type="component" value="Unassembled WGS sequence"/>
</dbReference>
<reference evidence="3" key="1">
    <citation type="submission" date="2020-09" db="EMBL/GenBank/DDBJ databases">
        <title>Whole genome shotgun sequence of Streptomyces cinnamonensis NBRC 15873.</title>
        <authorList>
            <person name="Komaki H."/>
            <person name="Tamura T."/>
        </authorList>
    </citation>
    <scope>NUCLEOTIDE SEQUENCE [LARGE SCALE GENOMIC DNA]</scope>
    <source>
        <strain evidence="3">NBRC 15873</strain>
    </source>
</reference>
<dbReference type="EMBL" id="BNDV01000018">
    <property type="protein sequence ID" value="GHI18197.1"/>
    <property type="molecule type" value="Genomic_DNA"/>
</dbReference>
<organism evidence="2 3">
    <name type="scientific">Streptomyces virginiae</name>
    <name type="common">Streptomyces cinnamonensis</name>
    <dbReference type="NCBI Taxonomy" id="1961"/>
    <lineage>
        <taxon>Bacteria</taxon>
        <taxon>Bacillati</taxon>
        <taxon>Actinomycetota</taxon>
        <taxon>Actinomycetes</taxon>
        <taxon>Kitasatosporales</taxon>
        <taxon>Streptomycetaceae</taxon>
        <taxon>Streptomyces</taxon>
    </lineage>
</organism>
<proteinExistence type="predicted"/>
<comment type="caution">
    <text evidence="2">The sequence shown here is derived from an EMBL/GenBank/DDBJ whole genome shotgun (WGS) entry which is preliminary data.</text>
</comment>
<keyword evidence="3" id="KW-1185">Reference proteome</keyword>
<evidence type="ECO:0000313" key="3">
    <source>
        <dbReference type="Proteomes" id="UP000660554"/>
    </source>
</evidence>
<protein>
    <submittedName>
        <fullName evidence="2">Uncharacterized protein</fullName>
    </submittedName>
</protein>
<name>A0ABQ3NZQ0_STRVG</name>
<accession>A0ABQ3NZQ0</accession>
<dbReference type="GeneID" id="86954211"/>
<feature type="compositionally biased region" description="Basic and acidic residues" evidence="1">
    <location>
        <begin position="1"/>
        <end position="14"/>
    </location>
</feature>
<gene>
    <name evidence="2" type="ORF">Scinn_76600</name>
</gene>
<evidence type="ECO:0000256" key="1">
    <source>
        <dbReference type="SAM" id="MobiDB-lite"/>
    </source>
</evidence>
<dbReference type="RefSeq" id="WP_191869464.1">
    <property type="nucleotide sequence ID" value="NZ_BMRU01000022.1"/>
</dbReference>
<evidence type="ECO:0000313" key="2">
    <source>
        <dbReference type="EMBL" id="GHI18197.1"/>
    </source>
</evidence>
<feature type="region of interest" description="Disordered" evidence="1">
    <location>
        <begin position="1"/>
        <end position="21"/>
    </location>
</feature>
<sequence length="96" mass="11147">MSDEIRNDEVHKLIPEMGENDPFDDAFHEAFDRTPEGLDVNHRMLLASKERGLTIAINGVEVRPAEVSADWTREQFMEWWDKQNVPEQIPKEVLDA</sequence>